<name>A0A8S3YP57_9EUPU</name>
<dbReference type="AlphaFoldDB" id="A0A8S3YP57"/>
<dbReference type="OrthoDB" id="21380at2759"/>
<feature type="compositionally biased region" description="Polar residues" evidence="1">
    <location>
        <begin position="88"/>
        <end position="101"/>
    </location>
</feature>
<keyword evidence="3" id="KW-1185">Reference proteome</keyword>
<dbReference type="Proteomes" id="UP000678393">
    <property type="component" value="Unassembled WGS sequence"/>
</dbReference>
<reference evidence="2" key="1">
    <citation type="submission" date="2021-04" db="EMBL/GenBank/DDBJ databases">
        <authorList>
            <consortium name="Molecular Ecology Group"/>
        </authorList>
    </citation>
    <scope>NUCLEOTIDE SEQUENCE</scope>
</reference>
<gene>
    <name evidence="2" type="ORF">CUNI_LOCUS2890</name>
</gene>
<dbReference type="GO" id="GO:0010571">
    <property type="term" value="P:positive regulation of nuclear cell cycle DNA replication"/>
    <property type="evidence" value="ECO:0007669"/>
    <property type="project" value="TreeGrafter"/>
</dbReference>
<dbReference type="PANTHER" id="PTHR15375:SF26">
    <property type="entry name" value="PROTEIN CHIFFON"/>
    <property type="match status" value="1"/>
</dbReference>
<dbReference type="GO" id="GO:1901987">
    <property type="term" value="P:regulation of cell cycle phase transition"/>
    <property type="evidence" value="ECO:0007669"/>
    <property type="project" value="TreeGrafter"/>
</dbReference>
<protein>
    <submittedName>
        <fullName evidence="2">Uncharacterized protein</fullName>
    </submittedName>
</protein>
<feature type="region of interest" description="Disordered" evidence="1">
    <location>
        <begin position="1"/>
        <end position="24"/>
    </location>
</feature>
<dbReference type="PANTHER" id="PTHR15375">
    <property type="entry name" value="ACTIVATOR OF S-PHASE KINASE-RELATED"/>
    <property type="match status" value="1"/>
</dbReference>
<evidence type="ECO:0000256" key="1">
    <source>
        <dbReference type="SAM" id="MobiDB-lite"/>
    </source>
</evidence>
<dbReference type="GO" id="GO:0031431">
    <property type="term" value="C:Dbf4-dependent protein kinase complex"/>
    <property type="evidence" value="ECO:0007669"/>
    <property type="project" value="TreeGrafter"/>
</dbReference>
<accession>A0A8S3YP57</accession>
<comment type="caution">
    <text evidence="2">The sequence shown here is derived from an EMBL/GenBank/DDBJ whole genome shotgun (WGS) entry which is preliminary data.</text>
</comment>
<proteinExistence type="predicted"/>
<evidence type="ECO:0000313" key="2">
    <source>
        <dbReference type="EMBL" id="CAG5117332.1"/>
    </source>
</evidence>
<feature type="region of interest" description="Disordered" evidence="1">
    <location>
        <begin position="71"/>
        <end position="101"/>
    </location>
</feature>
<dbReference type="EMBL" id="CAJHNH020000388">
    <property type="protein sequence ID" value="CAG5117332.1"/>
    <property type="molecule type" value="Genomic_DNA"/>
</dbReference>
<feature type="compositionally biased region" description="Basic residues" evidence="1">
    <location>
        <begin position="1"/>
        <end position="16"/>
    </location>
</feature>
<feature type="compositionally biased region" description="Basic and acidic residues" evidence="1">
    <location>
        <begin position="77"/>
        <end position="87"/>
    </location>
</feature>
<dbReference type="InterPro" id="IPR051590">
    <property type="entry name" value="Replication_Regulatory_Kinase"/>
</dbReference>
<dbReference type="GO" id="GO:0043539">
    <property type="term" value="F:protein serine/threonine kinase activator activity"/>
    <property type="evidence" value="ECO:0007669"/>
    <property type="project" value="TreeGrafter"/>
</dbReference>
<sequence length="158" mass="17314">MKHTKEKGKAPPKGRRRLEFGAPKQQLPLLNKAVYMDIKNSRQADFMEEQLKKLGARVEKFLSVEVNYVISSSGPSKPDEKVSREENPQSPSFVPSPFNSIASPAVPPEAKTVVVSRGKALAQIACAKNKASSVVTSAEKLGIKLCQQKLQQNGLRKS</sequence>
<organism evidence="2 3">
    <name type="scientific">Candidula unifasciata</name>
    <dbReference type="NCBI Taxonomy" id="100452"/>
    <lineage>
        <taxon>Eukaryota</taxon>
        <taxon>Metazoa</taxon>
        <taxon>Spiralia</taxon>
        <taxon>Lophotrochozoa</taxon>
        <taxon>Mollusca</taxon>
        <taxon>Gastropoda</taxon>
        <taxon>Heterobranchia</taxon>
        <taxon>Euthyneura</taxon>
        <taxon>Panpulmonata</taxon>
        <taxon>Eupulmonata</taxon>
        <taxon>Stylommatophora</taxon>
        <taxon>Helicina</taxon>
        <taxon>Helicoidea</taxon>
        <taxon>Geomitridae</taxon>
        <taxon>Candidula</taxon>
    </lineage>
</organism>
<evidence type="ECO:0000313" key="3">
    <source>
        <dbReference type="Proteomes" id="UP000678393"/>
    </source>
</evidence>